<evidence type="ECO:0000313" key="3">
    <source>
        <dbReference type="EMBL" id="TKR70547.1"/>
    </source>
</evidence>
<feature type="chain" id="PRO_5020875958" description="Chondroitin proteoglycan 4 domain-containing protein" evidence="2">
    <location>
        <begin position="18"/>
        <end position="266"/>
    </location>
</feature>
<sequence>MLFKAAVFFLLLSVSIAAEETSAGNVSDSRKVYCFRTCFANLVLTSPFTEGNLVEPMCPVFAFLPACLYKCDRRLMQDFTISNLDARCKLRESRIRLHRPCMDRLLPDIFKSCSKSCQQETEKSDSIYEEINAHCRKINCRLPCVVTELNKRCKVAGNHVYGTYAVPFLSMMTAMEQNANMRQALIGLPKHCGPLFNVDSSGEDLAAMKIDWEDWKKPRNFQEVAPRDTTTVPIPTSTKKPKERDEEDFEQDEELEDILSEFEPDE</sequence>
<accession>A0A4U5MM43</accession>
<keyword evidence="2" id="KW-0732">Signal</keyword>
<feature type="signal peptide" evidence="2">
    <location>
        <begin position="1"/>
        <end position="17"/>
    </location>
</feature>
<evidence type="ECO:0000313" key="4">
    <source>
        <dbReference type="Proteomes" id="UP000298663"/>
    </source>
</evidence>
<name>A0A4U5MM43_STECR</name>
<dbReference type="AlphaFoldDB" id="A0A4U5MM43"/>
<reference evidence="3 4" key="2">
    <citation type="journal article" date="2019" name="G3 (Bethesda)">
        <title>Hybrid Assembly of the Genome of the Entomopathogenic Nematode Steinernema carpocapsae Identifies the X-Chromosome.</title>
        <authorList>
            <person name="Serra L."/>
            <person name="Macchietto M."/>
            <person name="Macias-Munoz A."/>
            <person name="McGill C.J."/>
            <person name="Rodriguez I.M."/>
            <person name="Rodriguez B."/>
            <person name="Murad R."/>
            <person name="Mortazavi A."/>
        </authorList>
    </citation>
    <scope>NUCLEOTIDE SEQUENCE [LARGE SCALE GENOMIC DNA]</scope>
    <source>
        <strain evidence="3 4">ALL</strain>
    </source>
</reference>
<evidence type="ECO:0000256" key="2">
    <source>
        <dbReference type="SAM" id="SignalP"/>
    </source>
</evidence>
<proteinExistence type="predicted"/>
<evidence type="ECO:0008006" key="5">
    <source>
        <dbReference type="Google" id="ProtNLM"/>
    </source>
</evidence>
<dbReference type="Proteomes" id="UP000298663">
    <property type="component" value="Unassembled WGS sequence"/>
</dbReference>
<feature type="compositionally biased region" description="Polar residues" evidence="1">
    <location>
        <begin position="228"/>
        <end position="238"/>
    </location>
</feature>
<keyword evidence="4" id="KW-1185">Reference proteome</keyword>
<comment type="caution">
    <text evidence="3">The sequence shown here is derived from an EMBL/GenBank/DDBJ whole genome shotgun (WGS) entry which is preliminary data.</text>
</comment>
<organism evidence="3 4">
    <name type="scientific">Steinernema carpocapsae</name>
    <name type="common">Entomopathogenic nematode</name>
    <dbReference type="NCBI Taxonomy" id="34508"/>
    <lineage>
        <taxon>Eukaryota</taxon>
        <taxon>Metazoa</taxon>
        <taxon>Ecdysozoa</taxon>
        <taxon>Nematoda</taxon>
        <taxon>Chromadorea</taxon>
        <taxon>Rhabditida</taxon>
        <taxon>Tylenchina</taxon>
        <taxon>Panagrolaimomorpha</taxon>
        <taxon>Strongyloidoidea</taxon>
        <taxon>Steinernematidae</taxon>
        <taxon>Steinernema</taxon>
    </lineage>
</organism>
<reference evidence="3 4" key="1">
    <citation type="journal article" date="2015" name="Genome Biol.">
        <title>Comparative genomics of Steinernema reveals deeply conserved gene regulatory networks.</title>
        <authorList>
            <person name="Dillman A.R."/>
            <person name="Macchietto M."/>
            <person name="Porter C.F."/>
            <person name="Rogers A."/>
            <person name="Williams B."/>
            <person name="Antoshechkin I."/>
            <person name="Lee M.M."/>
            <person name="Goodwin Z."/>
            <person name="Lu X."/>
            <person name="Lewis E.E."/>
            <person name="Goodrich-Blair H."/>
            <person name="Stock S.P."/>
            <person name="Adams B.J."/>
            <person name="Sternberg P.W."/>
            <person name="Mortazavi A."/>
        </authorList>
    </citation>
    <scope>NUCLEOTIDE SEQUENCE [LARGE SCALE GENOMIC DNA]</scope>
    <source>
        <strain evidence="3 4">ALL</strain>
    </source>
</reference>
<dbReference type="OrthoDB" id="10455547at2759"/>
<feature type="compositionally biased region" description="Acidic residues" evidence="1">
    <location>
        <begin position="245"/>
        <end position="266"/>
    </location>
</feature>
<protein>
    <recommendedName>
        <fullName evidence="5">Chondroitin proteoglycan 4 domain-containing protein</fullName>
    </recommendedName>
</protein>
<dbReference type="EMBL" id="AZBU02000007">
    <property type="protein sequence ID" value="TKR70547.1"/>
    <property type="molecule type" value="Genomic_DNA"/>
</dbReference>
<feature type="region of interest" description="Disordered" evidence="1">
    <location>
        <begin position="221"/>
        <end position="266"/>
    </location>
</feature>
<gene>
    <name evidence="3" type="ORF">L596_022560</name>
</gene>
<evidence type="ECO:0000256" key="1">
    <source>
        <dbReference type="SAM" id="MobiDB-lite"/>
    </source>
</evidence>